<evidence type="ECO:0000313" key="2">
    <source>
        <dbReference type="Proteomes" id="UP000805704"/>
    </source>
</evidence>
<keyword evidence="2" id="KW-1185">Reference proteome</keyword>
<sequence>MKRGAEFSVYQGGSPARRPPQPLPDNLNLRIKQRSLTNLTLLSDGEQRVYSFELDEPPPRLSQPQSSSVYSSSTQRAGGSLQGSPRKEVVTRGGGTRGTRARSLSLSLTKVLSQSEHSLIPVPWRCTGAGGRPQRASYSGHSRVELGRASREEGGTDEEGSSGRSDEEPAAGRGGGKRAGKEKDGGYWAEEEVSGGGPREGTAQLDKEVILTMLGDLEQVLHTQPRPREDPETRRMRTVKNIADLRQNLEETMSSLRGTQISHSTLETTFDTTVTTEVNGRSLPALTARSSPMAWRLGQSQTPRLQAGDAPSMPSSYAAPRASTTSAGTTTGRYSGHSDPSRFVFSTPLRRAAAAGARGAEQGEKGGGGLEGGKQMEVAGYMSDGDILGKNGRMDEITSGYLTDGGLHLYARNAGRASDVASSREVSQRGSKEVQGDIDSWDDSSSVSSGLSDTLDNISTDDLNTPAYSAVSSSRKSKGAQSQRGSRSKHAEQEVSSSWAGAEDLKKVEEELDASMDPSSGSSRWKSSSSSSSSQAQGQYEEAGQKAAALAQMSQTGSWRRGMTAQVGITPPRSKGTSAALKSPGKTDDVKASEKGKAPSKSSASIQRSPSDAGKSSGDEGKKPPSGIARPPTTGSFGYKKIPGPTGALITSSGATLTSGSATLGKAPKSSAALGKGTGIGGVRKTSLDGSQPQDDGVLLSCSGSKVTLQYRSLPRPAKSSSGVAAGRSGHRSSSSSIDSNVSGKSAGGAATQAGAKRRDGKMGSDRSSPITINQTDKEKVAVSDQDTTAGLSTSPKSSPTSTSAGQSGLRQPGSKYPDIASPTFRRLFGTKASSKASSPGTPDSGKCPSILGSPHGTLARQASLDSPSSGTGSLGSAGGLSGGSSPLYGKTPDLCTDSPASSPASGLSLPSNARPWPACSSSAGSKDTLSCQSMTSLHTSSESIDLPLGHHGPKVTRTGSVKSTLSEGYPPSSRQTSHEEGKEWLRSHSTGGLQDTGSQSPLSPPGASCTTTGKYHYSNLLSPTNISQYNLPPGSSSMSRSNSIPAQDSFDLYGEGHPLGGSATSLEDRPRAISRSGSFRDSTDEVHGSSLSLVSSTSSLYSATEEKAHSEQIRKLRRELDASQEKVATLTSQLAANNVAQQQVLALTTVVVTALYPSSTDTYHPLEMSSVSLAVSSGSTSTSDFSSSSSLVWPTVNLYPGPQDRNGGQKNRGSGAKRGRLGRATGAAQMGQPWDTLESDQSLLQGGQAHLVAAFEKSLSNMTCRLQSLTMTAEQKESELAELRETIETLKTQNTDAQTAIQVALNGPDHLHKDLRIRRQHSSESMSSINSAASHSSMGSLGKDAEDKKKKKKNWLRSSFKQAFSKKKTKSQSAHDEMEEMTDSLPSSPKLQHDNRQGSIATLRSSPSTTELCECTEAEAEIVLQLKNELREKELKLTDIRLEALSSAHHLDQIREAMNRMQNEIETLKAENDRLKSSGNATPTATPIKAARPPSETSSTSSSSSRQSLGLSLNNLNITDTIMSDILLDDSYEGNLRKEGRSVRIVVTISSGPKTIKGTQSQEYLIGSIGVSGKTKWDVLDGVIRRLFKEYVFRVDPLTSLGLSSDSIVCYRMGEVVRSHASEVPELLPCGYLVGDNNVIKINLKGVKENSIDSLVFDTLIPKPIIQRYLNLLMEHRRIILSGPSGTGKSFLAAKLAEYIIYQMGQEITEHNVASFNVDQNSSKDLRQYLSNLAEQCNSEETDTELPTVVILDNLHHIGSLSDIFNGFLNCKYHKCPYVIGTMNQGVSSSPNLELHHNFRWVLCTNHTEPVKGFLGRFLRRKLIETEIDKNMRSNDLIKIIDWIPKTWQHLNGFLEAHSSSDVTIGPRLFLSCPMDVEGSRVWFTDLWNYSLVPYLLEAVREGLQLYGKRAAWEDPSKWVNDTYPWNAASLQQDGQSLLQLRPEDVGYDGYSSSKEGASSKQMNMLLRLQEAANYSSTQSCDSDSTSHHDDQLDSSLESAL</sequence>
<dbReference type="Proteomes" id="UP000805704">
    <property type="component" value="Chromosome 22"/>
</dbReference>
<proteinExistence type="predicted"/>
<accession>A0ACB7EV95</accession>
<evidence type="ECO:0000313" key="1">
    <source>
        <dbReference type="EMBL" id="KAG8005776.1"/>
    </source>
</evidence>
<protein>
    <submittedName>
        <fullName evidence="1">Neuron navigator 3</fullName>
    </submittedName>
</protein>
<comment type="caution">
    <text evidence="1">The sequence shown here is derived from an EMBL/GenBank/DDBJ whole genome shotgun (WGS) entry which is preliminary data.</text>
</comment>
<organism evidence="1 2">
    <name type="scientific">Nibea albiflora</name>
    <name type="common">Yellow drum</name>
    <name type="synonym">Corvina albiflora</name>
    <dbReference type="NCBI Taxonomy" id="240163"/>
    <lineage>
        <taxon>Eukaryota</taxon>
        <taxon>Metazoa</taxon>
        <taxon>Chordata</taxon>
        <taxon>Craniata</taxon>
        <taxon>Vertebrata</taxon>
        <taxon>Euteleostomi</taxon>
        <taxon>Actinopterygii</taxon>
        <taxon>Neopterygii</taxon>
        <taxon>Teleostei</taxon>
        <taxon>Neoteleostei</taxon>
        <taxon>Acanthomorphata</taxon>
        <taxon>Eupercaria</taxon>
        <taxon>Sciaenidae</taxon>
        <taxon>Nibea</taxon>
    </lineage>
</organism>
<reference evidence="1" key="1">
    <citation type="submission" date="2020-04" db="EMBL/GenBank/DDBJ databases">
        <title>A chromosome-scale assembly and high-density genetic map of the yellow drum (Nibea albiflora) genome.</title>
        <authorList>
            <person name="Xu D."/>
            <person name="Zhang W."/>
            <person name="Chen R."/>
            <person name="Tan P."/>
            <person name="Wang L."/>
            <person name="Song H."/>
            <person name="Tian L."/>
            <person name="Zhu Q."/>
            <person name="Wang B."/>
        </authorList>
    </citation>
    <scope>NUCLEOTIDE SEQUENCE</scope>
    <source>
        <strain evidence="1">ZJHYS-2018</strain>
    </source>
</reference>
<gene>
    <name evidence="1" type="primary">NAV3.2</name>
    <name evidence="1" type="ORF">GBF38_001759</name>
</gene>
<dbReference type="EMBL" id="CM024810">
    <property type="protein sequence ID" value="KAG8005776.1"/>
    <property type="molecule type" value="Genomic_DNA"/>
</dbReference>
<name>A0ACB7EV95_NIBAL</name>